<evidence type="ECO:0000256" key="3">
    <source>
        <dbReference type="ARBA" id="ARBA00022722"/>
    </source>
</evidence>
<reference evidence="9 10" key="1">
    <citation type="submission" date="2020-04" db="EMBL/GenBank/DDBJ databases">
        <title>Genome sequence for Sphingorhabdus sp. strain M1.</title>
        <authorList>
            <person name="Park S.-J."/>
        </authorList>
    </citation>
    <scope>NUCLEOTIDE SEQUENCE [LARGE SCALE GENOMIC DNA]</scope>
    <source>
        <strain evidence="9 10">JK6</strain>
    </source>
</reference>
<dbReference type="RefSeq" id="WP_168818171.1">
    <property type="nucleotide sequence ID" value="NZ_CP051217.1"/>
</dbReference>
<name>A0A6H2DJL5_9SPHN</name>
<dbReference type="PANTHER" id="PTHR33653">
    <property type="entry name" value="RIBONUCLEASE VAPC2"/>
    <property type="match status" value="1"/>
</dbReference>
<dbReference type="InterPro" id="IPR002716">
    <property type="entry name" value="PIN_dom"/>
</dbReference>
<evidence type="ECO:0000256" key="5">
    <source>
        <dbReference type="ARBA" id="ARBA00022801"/>
    </source>
</evidence>
<dbReference type="CDD" id="cd18736">
    <property type="entry name" value="PIN_CcVapC1-like"/>
    <property type="match status" value="1"/>
</dbReference>
<sequence length="127" mass="14103">MVEPEFLLDTNICIYLLEGKSEIAANRFTNCFVGQIVTSAIVYAEVIFGAQRFDAVGQARAFFTNIPILPFDQEVAEVYSRLSFKRGSYDRLIGAQALSLDLTLVTNNEADFGDIPELNVENWTVAA</sequence>
<dbReference type="EMBL" id="CP051217">
    <property type="protein sequence ID" value="QJB68327.1"/>
    <property type="molecule type" value="Genomic_DNA"/>
</dbReference>
<dbReference type="InterPro" id="IPR050556">
    <property type="entry name" value="Type_II_TA_system_RNase"/>
</dbReference>
<keyword evidence="10" id="KW-1185">Reference proteome</keyword>
<protein>
    <submittedName>
        <fullName evidence="9">Type II toxin-antitoxin system VapC family toxin</fullName>
    </submittedName>
</protein>
<dbReference type="Pfam" id="PF01850">
    <property type="entry name" value="PIN"/>
    <property type="match status" value="1"/>
</dbReference>
<evidence type="ECO:0000256" key="2">
    <source>
        <dbReference type="ARBA" id="ARBA00022649"/>
    </source>
</evidence>
<evidence type="ECO:0000256" key="7">
    <source>
        <dbReference type="ARBA" id="ARBA00038093"/>
    </source>
</evidence>
<keyword evidence="2" id="KW-1277">Toxin-antitoxin system</keyword>
<proteinExistence type="inferred from homology"/>
<dbReference type="KEGG" id="phao:HF685_02580"/>
<gene>
    <name evidence="9" type="ORF">HF685_02580</name>
</gene>
<dbReference type="Proteomes" id="UP000501600">
    <property type="component" value="Chromosome"/>
</dbReference>
<evidence type="ECO:0000313" key="10">
    <source>
        <dbReference type="Proteomes" id="UP000501600"/>
    </source>
</evidence>
<dbReference type="InterPro" id="IPR029060">
    <property type="entry name" value="PIN-like_dom_sf"/>
</dbReference>
<evidence type="ECO:0000313" key="9">
    <source>
        <dbReference type="EMBL" id="QJB68327.1"/>
    </source>
</evidence>
<organism evidence="9 10">
    <name type="scientific">Parasphingorhabdus halotolerans</name>
    <dbReference type="NCBI Taxonomy" id="2725558"/>
    <lineage>
        <taxon>Bacteria</taxon>
        <taxon>Pseudomonadati</taxon>
        <taxon>Pseudomonadota</taxon>
        <taxon>Alphaproteobacteria</taxon>
        <taxon>Sphingomonadales</taxon>
        <taxon>Sphingomonadaceae</taxon>
        <taxon>Parasphingorhabdus</taxon>
    </lineage>
</organism>
<feature type="domain" description="PIN" evidence="8">
    <location>
        <begin position="7"/>
        <end position="115"/>
    </location>
</feature>
<keyword evidence="5" id="KW-0378">Hydrolase</keyword>
<dbReference type="SUPFAM" id="SSF88723">
    <property type="entry name" value="PIN domain-like"/>
    <property type="match status" value="1"/>
</dbReference>
<dbReference type="Gene3D" id="3.40.50.1010">
    <property type="entry name" value="5'-nuclease"/>
    <property type="match status" value="1"/>
</dbReference>
<dbReference type="GO" id="GO:0016787">
    <property type="term" value="F:hydrolase activity"/>
    <property type="evidence" value="ECO:0007669"/>
    <property type="project" value="UniProtKB-KW"/>
</dbReference>
<dbReference type="PANTHER" id="PTHR33653:SF1">
    <property type="entry name" value="RIBONUCLEASE VAPC2"/>
    <property type="match status" value="1"/>
</dbReference>
<evidence type="ECO:0000256" key="6">
    <source>
        <dbReference type="ARBA" id="ARBA00022842"/>
    </source>
</evidence>
<comment type="cofactor">
    <cofactor evidence="1">
        <name>Mg(2+)</name>
        <dbReference type="ChEBI" id="CHEBI:18420"/>
    </cofactor>
</comment>
<keyword evidence="3" id="KW-0540">Nuclease</keyword>
<keyword evidence="6" id="KW-0460">Magnesium</keyword>
<dbReference type="AlphaFoldDB" id="A0A6H2DJL5"/>
<comment type="similarity">
    <text evidence="7">Belongs to the PINc/VapC protein family.</text>
</comment>
<evidence type="ECO:0000256" key="1">
    <source>
        <dbReference type="ARBA" id="ARBA00001946"/>
    </source>
</evidence>
<evidence type="ECO:0000256" key="4">
    <source>
        <dbReference type="ARBA" id="ARBA00022723"/>
    </source>
</evidence>
<dbReference type="GO" id="GO:0004518">
    <property type="term" value="F:nuclease activity"/>
    <property type="evidence" value="ECO:0007669"/>
    <property type="project" value="UniProtKB-KW"/>
</dbReference>
<keyword evidence="4" id="KW-0479">Metal-binding</keyword>
<accession>A0A6H2DJL5</accession>
<evidence type="ECO:0000259" key="8">
    <source>
        <dbReference type="Pfam" id="PF01850"/>
    </source>
</evidence>
<dbReference type="GO" id="GO:0046872">
    <property type="term" value="F:metal ion binding"/>
    <property type="evidence" value="ECO:0007669"/>
    <property type="project" value="UniProtKB-KW"/>
</dbReference>